<name>A0A2H0TD07_9BACT</name>
<accession>A0A2H0TD07</accession>
<sequence length="91" mass="10654">MFQTPATTTTPFTPSYAHLVHTRHLALPLEDLRELDKEFDNRTIARAERNENGSYNVLAFDQVVEQNKSERQAERSVTFYNSWYHNSSLHL</sequence>
<proteinExistence type="predicted"/>
<dbReference type="Proteomes" id="UP000231503">
    <property type="component" value="Unassembled WGS sequence"/>
</dbReference>
<comment type="caution">
    <text evidence="1">The sequence shown here is derived from an EMBL/GenBank/DDBJ whole genome shotgun (WGS) entry which is preliminary data.</text>
</comment>
<dbReference type="AlphaFoldDB" id="A0A2H0TD07"/>
<reference evidence="2" key="1">
    <citation type="submission" date="2017-09" db="EMBL/GenBank/DDBJ databases">
        <title>Depth-based differentiation of microbial function through sediment-hosted aquifers and enrichment of novel symbionts in the deep terrestrial subsurface.</title>
        <authorList>
            <person name="Probst A.J."/>
            <person name="Ladd B."/>
            <person name="Jarett J.K."/>
            <person name="Geller-Mcgrath D.E."/>
            <person name="Sieber C.M.K."/>
            <person name="Emerson J.B."/>
            <person name="Anantharaman K."/>
            <person name="Thomas B.C."/>
            <person name="Malmstrom R."/>
            <person name="Stieglmeier M."/>
            <person name="Klingl A."/>
            <person name="Woyke T."/>
            <person name="Ryan C.M."/>
            <person name="Banfield J.F."/>
        </authorList>
    </citation>
    <scope>NUCLEOTIDE SEQUENCE [LARGE SCALE GENOMIC DNA]</scope>
</reference>
<organism evidence="1 2">
    <name type="scientific">Candidatus Niyogibacteria bacterium CG10_big_fil_rev_8_21_14_0_10_46_36</name>
    <dbReference type="NCBI Taxonomy" id="1974726"/>
    <lineage>
        <taxon>Bacteria</taxon>
        <taxon>Candidatus Niyogiibacteriota</taxon>
    </lineage>
</organism>
<gene>
    <name evidence="1" type="ORF">COU47_02620</name>
</gene>
<dbReference type="EMBL" id="PFCO01000006">
    <property type="protein sequence ID" value="PIR69448.1"/>
    <property type="molecule type" value="Genomic_DNA"/>
</dbReference>
<protein>
    <submittedName>
        <fullName evidence="1">Uncharacterized protein</fullName>
    </submittedName>
</protein>
<evidence type="ECO:0000313" key="1">
    <source>
        <dbReference type="EMBL" id="PIR69448.1"/>
    </source>
</evidence>
<evidence type="ECO:0000313" key="2">
    <source>
        <dbReference type="Proteomes" id="UP000231503"/>
    </source>
</evidence>